<evidence type="ECO:0000256" key="1">
    <source>
        <dbReference type="ARBA" id="ARBA00022679"/>
    </source>
</evidence>
<accession>A0A4Y8MX43</accession>
<evidence type="ECO:0000313" key="3">
    <source>
        <dbReference type="Proteomes" id="UP000297385"/>
    </source>
</evidence>
<dbReference type="AlphaFoldDB" id="A0A4Y8MX43"/>
<dbReference type="PANTHER" id="PTHR48207:SF3">
    <property type="entry name" value="SUCCINATE--HYDROXYMETHYLGLUTARATE COA-TRANSFERASE"/>
    <property type="match status" value="1"/>
</dbReference>
<dbReference type="InterPro" id="IPR003673">
    <property type="entry name" value="CoA-Trfase_fam_III"/>
</dbReference>
<dbReference type="InterPro" id="IPR050483">
    <property type="entry name" value="CoA-transferase_III_domain"/>
</dbReference>
<dbReference type="Pfam" id="PF02515">
    <property type="entry name" value="CoA_transf_3"/>
    <property type="match status" value="1"/>
</dbReference>
<sequence>MQSSESIFSTLKVVDFASYIAGPAATTILSDFGATVVKVEPPGIGDPYRYFYKSPSNPVSEHNYPWQLTNRNKHSLALDLKSPTAKEVVTRLVQWADVAVVNFPQSVKAKLGLTYEALSAMNERLVYADVTGYGANGPEADKPGFDVTAYWARSGLMDVTRDGTSPPTMPIPGIGDHATACTLYSAIVTGLYHREKTGKGSHVSTSLIAQGAWASALWLEGWLGGAQIDSPRTRKTPPNPLLNPYQCSDGRWLLLFLLLDKDWQRLLEAVQIPSLHTDARFSSSTARAENSAALVQILDETFSRYSLEYWKQVFDECRVVYGVVQNAEEVVRDQQMYANDIFVPLERPHGNATHTINSPLNISGVPKTEPRKAPELGEHSVDVLRYLGYGEEDISRLVSEQVIEQFSLRD</sequence>
<dbReference type="Gene3D" id="3.40.50.10540">
    <property type="entry name" value="Crotonobetainyl-coa:carnitine coa-transferase, domain 1"/>
    <property type="match status" value="1"/>
</dbReference>
<dbReference type="SUPFAM" id="SSF89796">
    <property type="entry name" value="CoA-transferase family III (CaiB/BaiF)"/>
    <property type="match status" value="1"/>
</dbReference>
<evidence type="ECO:0000313" key="2">
    <source>
        <dbReference type="EMBL" id="TFE41961.1"/>
    </source>
</evidence>
<dbReference type="Gene3D" id="3.30.1540.10">
    <property type="entry name" value="formyl-coa transferase, domain 3"/>
    <property type="match status" value="1"/>
</dbReference>
<gene>
    <name evidence="2" type="ORF">E2553_35650</name>
</gene>
<dbReference type="InterPro" id="IPR044855">
    <property type="entry name" value="CoA-Trfase_III_dom3_sf"/>
</dbReference>
<comment type="caution">
    <text evidence="2">The sequence shown here is derived from an EMBL/GenBank/DDBJ whole genome shotgun (WGS) entry which is preliminary data.</text>
</comment>
<dbReference type="GeneID" id="97310916"/>
<dbReference type="RefSeq" id="WP_134465238.1">
    <property type="nucleotide sequence ID" value="NZ_JBHMFL010000100.1"/>
</dbReference>
<organism evidence="2 3">
    <name type="scientific">Paraburkholderia dipogonis</name>
    <dbReference type="NCBI Taxonomy" id="1211383"/>
    <lineage>
        <taxon>Bacteria</taxon>
        <taxon>Pseudomonadati</taxon>
        <taxon>Pseudomonadota</taxon>
        <taxon>Betaproteobacteria</taxon>
        <taxon>Burkholderiales</taxon>
        <taxon>Burkholderiaceae</taxon>
        <taxon>Paraburkholderia</taxon>
    </lineage>
</organism>
<dbReference type="Proteomes" id="UP000297385">
    <property type="component" value="Unassembled WGS sequence"/>
</dbReference>
<proteinExistence type="predicted"/>
<protein>
    <submittedName>
        <fullName evidence="2">CoA transferase</fullName>
    </submittedName>
</protein>
<name>A0A4Y8MX43_9BURK</name>
<reference evidence="2 3" key="1">
    <citation type="submission" date="2019-03" db="EMBL/GenBank/DDBJ databases">
        <title>Complete Genome Sequence of Paraburkholderia dipogonis ICMP 19430T, a Nitrogen-fixing Symbiont of the South African Invasive Legume Dipogon lignosus in New Zealand.</title>
        <authorList>
            <person name="De Meyer S.E."/>
        </authorList>
    </citation>
    <scope>NUCLEOTIDE SEQUENCE [LARGE SCALE GENOMIC DNA]</scope>
    <source>
        <strain evidence="2 3">ICMP 19430</strain>
    </source>
</reference>
<dbReference type="GO" id="GO:0008410">
    <property type="term" value="F:CoA-transferase activity"/>
    <property type="evidence" value="ECO:0007669"/>
    <property type="project" value="TreeGrafter"/>
</dbReference>
<keyword evidence="1 2" id="KW-0808">Transferase</keyword>
<dbReference type="PANTHER" id="PTHR48207">
    <property type="entry name" value="SUCCINATE--HYDROXYMETHYLGLUTARATE COA-TRANSFERASE"/>
    <property type="match status" value="1"/>
</dbReference>
<dbReference type="EMBL" id="SNVI01000002">
    <property type="protein sequence ID" value="TFE41961.1"/>
    <property type="molecule type" value="Genomic_DNA"/>
</dbReference>
<dbReference type="InterPro" id="IPR023606">
    <property type="entry name" value="CoA-Trfase_III_dom_1_sf"/>
</dbReference>